<evidence type="ECO:0000256" key="7">
    <source>
        <dbReference type="SAM" id="MobiDB-lite"/>
    </source>
</evidence>
<dbReference type="PANTHER" id="PTHR12318:SF0">
    <property type="entry name" value="ACYL-COENZYME A DIPHOSPHATASE NUDT19"/>
    <property type="match status" value="1"/>
</dbReference>
<feature type="domain" description="Nudix hydrolase" evidence="8">
    <location>
        <begin position="1"/>
        <end position="221"/>
    </location>
</feature>
<dbReference type="GO" id="GO:0016818">
    <property type="term" value="F:hydrolase activity, acting on acid anhydrides, in phosphorus-containing anhydrides"/>
    <property type="evidence" value="ECO:0007669"/>
    <property type="project" value="InterPro"/>
</dbReference>
<dbReference type="PROSITE" id="PS51462">
    <property type="entry name" value="NUDIX"/>
    <property type="match status" value="1"/>
</dbReference>
<dbReference type="Proteomes" id="UP000427769">
    <property type="component" value="Chromosome"/>
</dbReference>
<dbReference type="Gene3D" id="3.90.79.10">
    <property type="entry name" value="Nucleoside Triphosphate Pyrophosphohydrolase"/>
    <property type="match status" value="1"/>
</dbReference>
<keyword evidence="5" id="KW-0460">Magnesium</keyword>
<dbReference type="InterPro" id="IPR015797">
    <property type="entry name" value="NUDIX_hydrolase-like_dom_sf"/>
</dbReference>
<keyword evidence="4 9" id="KW-0378">Hydrolase</keyword>
<dbReference type="KEGG" id="dwd:DSCW_03250"/>
<dbReference type="CDD" id="cd18870">
    <property type="entry name" value="NUDIX_AcylCoAdiphos_Nudt19"/>
    <property type="match status" value="1"/>
</dbReference>
<evidence type="ECO:0000259" key="8">
    <source>
        <dbReference type="PROSITE" id="PS51462"/>
    </source>
</evidence>
<dbReference type="SUPFAM" id="SSF55811">
    <property type="entry name" value="Nudix"/>
    <property type="match status" value="1"/>
</dbReference>
<evidence type="ECO:0000256" key="6">
    <source>
        <dbReference type="ARBA" id="ARBA00023211"/>
    </source>
</evidence>
<dbReference type="PANTHER" id="PTHR12318">
    <property type="entry name" value="TESTOSTERONE-REGULATED PROTEIN RP2"/>
    <property type="match status" value="1"/>
</dbReference>
<keyword evidence="10" id="KW-1185">Reference proteome</keyword>
<dbReference type="EMBL" id="AP021875">
    <property type="protein sequence ID" value="BBO72908.1"/>
    <property type="molecule type" value="Genomic_DNA"/>
</dbReference>
<protein>
    <submittedName>
        <fullName evidence="9">NUDIX hydrolase</fullName>
    </submittedName>
</protein>
<evidence type="ECO:0000256" key="4">
    <source>
        <dbReference type="ARBA" id="ARBA00022801"/>
    </source>
</evidence>
<name>A0A5K7YWB9_9BACT</name>
<organism evidence="9 10">
    <name type="scientific">Desulfosarcina widdelii</name>
    <dbReference type="NCBI Taxonomy" id="947919"/>
    <lineage>
        <taxon>Bacteria</taxon>
        <taxon>Pseudomonadati</taxon>
        <taxon>Thermodesulfobacteriota</taxon>
        <taxon>Desulfobacteria</taxon>
        <taxon>Desulfobacterales</taxon>
        <taxon>Desulfosarcinaceae</taxon>
        <taxon>Desulfosarcina</taxon>
    </lineage>
</organism>
<keyword evidence="3" id="KW-0479">Metal-binding</keyword>
<evidence type="ECO:0000313" key="9">
    <source>
        <dbReference type="EMBL" id="BBO72908.1"/>
    </source>
</evidence>
<keyword evidence="6" id="KW-0464">Manganese</keyword>
<dbReference type="AlphaFoldDB" id="A0A5K7YWB9"/>
<evidence type="ECO:0000256" key="2">
    <source>
        <dbReference type="ARBA" id="ARBA00001946"/>
    </source>
</evidence>
<reference evidence="9 10" key="1">
    <citation type="submission" date="2019-11" db="EMBL/GenBank/DDBJ databases">
        <title>Comparative genomics of hydrocarbon-degrading Desulfosarcina strains.</title>
        <authorList>
            <person name="Watanabe M."/>
            <person name="Kojima H."/>
            <person name="Fukui M."/>
        </authorList>
    </citation>
    <scope>NUCLEOTIDE SEQUENCE [LARGE SCALE GENOMIC DNA]</scope>
    <source>
        <strain evidence="9 10">PP31</strain>
    </source>
</reference>
<comment type="cofactor">
    <cofactor evidence="2">
        <name>Mg(2+)</name>
        <dbReference type="ChEBI" id="CHEBI:18420"/>
    </cofactor>
</comment>
<evidence type="ECO:0000256" key="3">
    <source>
        <dbReference type="ARBA" id="ARBA00022723"/>
    </source>
</evidence>
<accession>A0A5K7YWB9</accession>
<sequence>MELYLLRRSAASRFMPGVYVFPGGRLEAEDRDTDFWLGHVDLSEKEMPAALNGRPETILPFAVAAIRETWEEAGVLLAGPMARGGGPATAPATKDFNSPSFRRRPESSAFPEGRIKSGMTEADPCTDPANRRPAGGLSFKRLAGTRDLILSTSKMAYWSRWITPQSMPKRFDTCFFIAPVKRNQRCRPDNRETVDGIWISPREALTKNSDGSLPLSPPALVTLHQMLSFADLREMVVEARNRTWPAAITPRLWPLEKGGLLVQPWDPDYERDTVRVDEYRLQKDVLPVGAPFSRLWLSGGVFRPVRNPDS</sequence>
<dbReference type="InterPro" id="IPR039121">
    <property type="entry name" value="NUDT19"/>
</dbReference>
<gene>
    <name evidence="9" type="ORF">DSCW_03250</name>
</gene>
<dbReference type="GO" id="GO:0046872">
    <property type="term" value="F:metal ion binding"/>
    <property type="evidence" value="ECO:0007669"/>
    <property type="project" value="UniProtKB-KW"/>
</dbReference>
<evidence type="ECO:0000256" key="5">
    <source>
        <dbReference type="ARBA" id="ARBA00022842"/>
    </source>
</evidence>
<evidence type="ECO:0000313" key="10">
    <source>
        <dbReference type="Proteomes" id="UP000427769"/>
    </source>
</evidence>
<feature type="region of interest" description="Disordered" evidence="7">
    <location>
        <begin position="86"/>
        <end position="137"/>
    </location>
</feature>
<comment type="cofactor">
    <cofactor evidence="1">
        <name>Mn(2+)</name>
        <dbReference type="ChEBI" id="CHEBI:29035"/>
    </cofactor>
</comment>
<evidence type="ECO:0000256" key="1">
    <source>
        <dbReference type="ARBA" id="ARBA00001936"/>
    </source>
</evidence>
<dbReference type="InterPro" id="IPR000086">
    <property type="entry name" value="NUDIX_hydrolase_dom"/>
</dbReference>
<proteinExistence type="predicted"/>